<dbReference type="GO" id="GO:0000976">
    <property type="term" value="F:transcription cis-regulatory region binding"/>
    <property type="evidence" value="ECO:0007669"/>
    <property type="project" value="TreeGrafter"/>
</dbReference>
<dbReference type="PRINTS" id="PR00455">
    <property type="entry name" value="HTHTETR"/>
</dbReference>
<dbReference type="GO" id="GO:0003700">
    <property type="term" value="F:DNA-binding transcription factor activity"/>
    <property type="evidence" value="ECO:0007669"/>
    <property type="project" value="TreeGrafter"/>
</dbReference>
<dbReference type="PROSITE" id="PS50977">
    <property type="entry name" value="HTH_TETR_2"/>
    <property type="match status" value="1"/>
</dbReference>
<name>A0A972SNR0_9BURK</name>
<evidence type="ECO:0000256" key="3">
    <source>
        <dbReference type="ARBA" id="ARBA00023125"/>
    </source>
</evidence>
<reference evidence="7 8" key="1">
    <citation type="submission" date="2019-11" db="EMBL/GenBank/DDBJ databases">
        <title>Metabolism of dissolved organic matter in forest soils.</title>
        <authorList>
            <person name="Cyle K.T."/>
            <person name="Wilhelm R.C."/>
            <person name="Martinez C.E."/>
        </authorList>
    </citation>
    <scope>NUCLEOTIDE SEQUENCE [LARGE SCALE GENOMIC DNA]</scope>
    <source>
        <strain evidence="7 8">5N</strain>
    </source>
</reference>
<dbReference type="Proteomes" id="UP000655523">
    <property type="component" value="Unassembled WGS sequence"/>
</dbReference>
<dbReference type="AlphaFoldDB" id="A0A972SNR0"/>
<feature type="domain" description="HTH tetR-type" evidence="6">
    <location>
        <begin position="20"/>
        <end position="80"/>
    </location>
</feature>
<accession>A0A972SNR0</accession>
<dbReference type="InterPro" id="IPR023772">
    <property type="entry name" value="DNA-bd_HTH_TetR-type_CS"/>
</dbReference>
<evidence type="ECO:0000313" key="7">
    <source>
        <dbReference type="EMBL" id="NPT61544.1"/>
    </source>
</evidence>
<evidence type="ECO:0000313" key="8">
    <source>
        <dbReference type="Proteomes" id="UP000655523"/>
    </source>
</evidence>
<dbReference type="PANTHER" id="PTHR30055:SF226">
    <property type="entry name" value="HTH-TYPE TRANSCRIPTIONAL REGULATOR PKSA"/>
    <property type="match status" value="1"/>
</dbReference>
<proteinExistence type="predicted"/>
<dbReference type="SUPFAM" id="SSF46689">
    <property type="entry name" value="Homeodomain-like"/>
    <property type="match status" value="1"/>
</dbReference>
<comment type="caution">
    <text evidence="7">The sequence shown here is derived from an EMBL/GenBank/DDBJ whole genome shotgun (WGS) entry which is preliminary data.</text>
</comment>
<keyword evidence="2" id="KW-0805">Transcription regulation</keyword>
<evidence type="ECO:0000256" key="2">
    <source>
        <dbReference type="ARBA" id="ARBA00023015"/>
    </source>
</evidence>
<keyword evidence="8" id="KW-1185">Reference proteome</keyword>
<keyword evidence="3 5" id="KW-0238">DNA-binding</keyword>
<dbReference type="PROSITE" id="PS01081">
    <property type="entry name" value="HTH_TETR_1"/>
    <property type="match status" value="1"/>
</dbReference>
<dbReference type="EMBL" id="WOEZ01000276">
    <property type="protein sequence ID" value="NPT61544.1"/>
    <property type="molecule type" value="Genomic_DNA"/>
</dbReference>
<dbReference type="InterPro" id="IPR050109">
    <property type="entry name" value="HTH-type_TetR-like_transc_reg"/>
</dbReference>
<dbReference type="InterPro" id="IPR041669">
    <property type="entry name" value="TetR_C_15"/>
</dbReference>
<dbReference type="Pfam" id="PF00440">
    <property type="entry name" value="TetR_N"/>
    <property type="match status" value="1"/>
</dbReference>
<keyword evidence="4" id="KW-0804">Transcription</keyword>
<dbReference type="Gene3D" id="1.10.357.10">
    <property type="entry name" value="Tetracycline Repressor, domain 2"/>
    <property type="match status" value="1"/>
</dbReference>
<dbReference type="InterPro" id="IPR009057">
    <property type="entry name" value="Homeodomain-like_sf"/>
</dbReference>
<organism evidence="7 8">
    <name type="scientific">Paraburkholderia elongata</name>
    <dbReference type="NCBI Taxonomy" id="2675747"/>
    <lineage>
        <taxon>Bacteria</taxon>
        <taxon>Pseudomonadati</taxon>
        <taxon>Pseudomonadota</taxon>
        <taxon>Betaproteobacteria</taxon>
        <taxon>Burkholderiales</taxon>
        <taxon>Burkholderiaceae</taxon>
        <taxon>Paraburkholderia</taxon>
    </lineage>
</organism>
<protein>
    <submittedName>
        <fullName evidence="7">TetR family transcriptional regulator</fullName>
    </submittedName>
</protein>
<feature type="DNA-binding region" description="H-T-H motif" evidence="5">
    <location>
        <begin position="43"/>
        <end position="62"/>
    </location>
</feature>
<dbReference type="PANTHER" id="PTHR30055">
    <property type="entry name" value="HTH-TYPE TRANSCRIPTIONAL REGULATOR RUTR"/>
    <property type="match status" value="1"/>
</dbReference>
<keyword evidence="1" id="KW-0678">Repressor</keyword>
<evidence type="ECO:0000259" key="6">
    <source>
        <dbReference type="PROSITE" id="PS50977"/>
    </source>
</evidence>
<evidence type="ECO:0000256" key="5">
    <source>
        <dbReference type="PROSITE-ProRule" id="PRU00335"/>
    </source>
</evidence>
<evidence type="ECO:0000256" key="1">
    <source>
        <dbReference type="ARBA" id="ARBA00022491"/>
    </source>
</evidence>
<evidence type="ECO:0000256" key="4">
    <source>
        <dbReference type="ARBA" id="ARBA00023163"/>
    </source>
</evidence>
<sequence length="212" mass="23236">MGVRRIDTTPRKMPRQERAKMTVEAIIAATAQVLIEHGYERATTARVAERAGISVGSLYQYFPSKEALVATLIEHHADQMIGTMRRALEDPGHATLADGLGAIIKAATAAHRIKPALQKVLHEEIPRIGGLAEATNVHRKITAAIERFLHAHVNEIAVDCKLSVLAIIIETVLESLIHKAVIDQNELLADGLIERETFRLIMSYLTAATSSK</sequence>
<gene>
    <name evidence="7" type="ORF">GNZ13_45220</name>
</gene>
<dbReference type="Pfam" id="PF17918">
    <property type="entry name" value="TetR_C_15"/>
    <property type="match status" value="1"/>
</dbReference>
<dbReference type="InterPro" id="IPR001647">
    <property type="entry name" value="HTH_TetR"/>
</dbReference>